<proteinExistence type="predicted"/>
<dbReference type="SUPFAM" id="SSF51261">
    <property type="entry name" value="Duplicated hybrid motif"/>
    <property type="match status" value="1"/>
</dbReference>
<dbReference type="KEGG" id="rhoz:GXP67_05805"/>
<dbReference type="PANTHER" id="PTHR21666:SF270">
    <property type="entry name" value="MUREIN HYDROLASE ACTIVATOR ENVC"/>
    <property type="match status" value="1"/>
</dbReference>
<dbReference type="InterPro" id="IPR011055">
    <property type="entry name" value="Dup_hybrid_motif"/>
</dbReference>
<dbReference type="Pfam" id="PF01551">
    <property type="entry name" value="Peptidase_M23"/>
    <property type="match status" value="1"/>
</dbReference>
<dbReference type="CDD" id="cd12797">
    <property type="entry name" value="M23_peptidase"/>
    <property type="match status" value="1"/>
</dbReference>
<name>A0A6C0GUK0_9BACT</name>
<dbReference type="InterPro" id="IPR050570">
    <property type="entry name" value="Cell_wall_metabolism_enzyme"/>
</dbReference>
<dbReference type="EMBL" id="CP048222">
    <property type="protein sequence ID" value="QHT71901.1"/>
    <property type="molecule type" value="Genomic_DNA"/>
</dbReference>
<evidence type="ECO:0000313" key="3">
    <source>
        <dbReference type="Proteomes" id="UP000480178"/>
    </source>
</evidence>
<accession>A0A6C0GUK0</accession>
<organism evidence="2 3">
    <name type="scientific">Rhodocytophaga rosea</name>
    <dbReference type="NCBI Taxonomy" id="2704465"/>
    <lineage>
        <taxon>Bacteria</taxon>
        <taxon>Pseudomonadati</taxon>
        <taxon>Bacteroidota</taxon>
        <taxon>Cytophagia</taxon>
        <taxon>Cytophagales</taxon>
        <taxon>Rhodocytophagaceae</taxon>
        <taxon>Rhodocytophaga</taxon>
    </lineage>
</organism>
<reference evidence="2 3" key="1">
    <citation type="submission" date="2020-01" db="EMBL/GenBank/DDBJ databases">
        <authorList>
            <person name="Kim M.K."/>
        </authorList>
    </citation>
    <scope>NUCLEOTIDE SEQUENCE [LARGE SCALE GENOMIC DNA]</scope>
    <source>
        <strain evidence="2 3">172606-1</strain>
    </source>
</reference>
<protein>
    <submittedName>
        <fullName evidence="2">M23 family metallopeptidase</fullName>
    </submittedName>
</protein>
<dbReference type="Gene3D" id="2.70.70.10">
    <property type="entry name" value="Glucose Permease (Domain IIA)"/>
    <property type="match status" value="1"/>
</dbReference>
<dbReference type="InterPro" id="IPR016047">
    <property type="entry name" value="M23ase_b-sheet_dom"/>
</dbReference>
<sequence>MVKAPATGKVIAICDTVIDNQPGAIGLDYARVKGNLWMLSENYVVIDHENGEVSLLAHLQQVTIVVQEGQLVKQGQQLGKVGNSGSTLEPHLHYQLMNGTGSHAQPLPMYFTTIRRKTGNRTFVYKQTSLQTGEQIISGR</sequence>
<feature type="domain" description="M23ase beta-sheet core" evidence="1">
    <location>
        <begin position="31"/>
        <end position="99"/>
    </location>
</feature>
<evidence type="ECO:0000259" key="1">
    <source>
        <dbReference type="Pfam" id="PF01551"/>
    </source>
</evidence>
<dbReference type="Proteomes" id="UP000480178">
    <property type="component" value="Chromosome"/>
</dbReference>
<evidence type="ECO:0000313" key="2">
    <source>
        <dbReference type="EMBL" id="QHT71901.1"/>
    </source>
</evidence>
<gene>
    <name evidence="2" type="ORF">GXP67_05805</name>
</gene>
<dbReference type="AlphaFoldDB" id="A0A6C0GUK0"/>
<keyword evidence="3" id="KW-1185">Reference proteome</keyword>
<dbReference type="GO" id="GO:0004222">
    <property type="term" value="F:metalloendopeptidase activity"/>
    <property type="evidence" value="ECO:0007669"/>
    <property type="project" value="TreeGrafter"/>
</dbReference>
<dbReference type="PANTHER" id="PTHR21666">
    <property type="entry name" value="PEPTIDASE-RELATED"/>
    <property type="match status" value="1"/>
</dbReference>